<accession>A0A5M3YMR0</accession>
<dbReference type="AlphaFoldDB" id="A0A5M3YMR0"/>
<proteinExistence type="predicted"/>
<organism evidence="1 2">
    <name type="scientific">Aspergillus terreus</name>
    <dbReference type="NCBI Taxonomy" id="33178"/>
    <lineage>
        <taxon>Eukaryota</taxon>
        <taxon>Fungi</taxon>
        <taxon>Dikarya</taxon>
        <taxon>Ascomycota</taxon>
        <taxon>Pezizomycotina</taxon>
        <taxon>Eurotiomycetes</taxon>
        <taxon>Eurotiomycetidae</taxon>
        <taxon>Eurotiales</taxon>
        <taxon>Aspergillaceae</taxon>
        <taxon>Aspergillus</taxon>
        <taxon>Aspergillus subgen. Circumdati</taxon>
    </lineage>
</organism>
<reference evidence="1 2" key="1">
    <citation type="submission" date="2020-01" db="EMBL/GenBank/DDBJ databases">
        <title>Aspergillus terreus IFO 6365 whole genome shotgun sequence.</title>
        <authorList>
            <person name="Kanamasa S."/>
            <person name="Takahashi H."/>
        </authorList>
    </citation>
    <scope>NUCLEOTIDE SEQUENCE [LARGE SCALE GENOMIC DNA]</scope>
    <source>
        <strain evidence="1 2">IFO 6365</strain>
    </source>
</reference>
<evidence type="ECO:0000313" key="1">
    <source>
        <dbReference type="EMBL" id="GFF13984.1"/>
    </source>
</evidence>
<comment type="caution">
    <text evidence="1">The sequence shown here is derived from an EMBL/GenBank/DDBJ whole genome shotgun (WGS) entry which is preliminary data.</text>
</comment>
<name>A0A5M3YMR0_ASPTE</name>
<evidence type="ECO:0000313" key="2">
    <source>
        <dbReference type="Proteomes" id="UP000452235"/>
    </source>
</evidence>
<keyword evidence="2" id="KW-1185">Reference proteome</keyword>
<sequence length="487" mass="54361">MGVFDSAVSAFNKTMSEDEGPSWARGLAGIFPLSALIDFVDIPNKIHIYELTGAIPLWSWPVTPSGSRILLSDQFAQKYCYLDEYGVGMASLALDGRYGDKYTTSSPETVRQCLSSESLHKIANNHQNMSDPAEKLRIQNLEIVRVVRLPGNEKNRAKTKPQGAPWVSFSHGPAMSLRYWTVSISGWALLTGLIIASGILECYVSLGFLVAVPATGLVISALFGSRPRKLLVDTHSAYNRLVLVTKHTNHTDWIVFYGESTIVNSLLNRPLEPTGGPVPPLIGSILRVLLRVLILGQWGLVIASAALQEWDAFFVTFWLVFCIFSHAYLLPPSVGAKDWMRYNAGIRIERFGTQLSTRRALINTIIALNPDSFRLAPATGNNVDWTKFDRDAMRWVDPILAPGNSRSKWEDATRQAMKEAAEKYENDQLASPTWYDQEGRVLGVEWNETYPKSSNYWKPYILEGIHMAAKIREEAVLPGRTVPKESE</sequence>
<protein>
    <submittedName>
        <fullName evidence="1">Peptidase family m3</fullName>
    </submittedName>
</protein>
<dbReference type="EMBL" id="BLJY01000003">
    <property type="protein sequence ID" value="GFF13984.1"/>
    <property type="molecule type" value="Genomic_DNA"/>
</dbReference>
<dbReference type="Proteomes" id="UP000452235">
    <property type="component" value="Unassembled WGS sequence"/>
</dbReference>
<dbReference type="OrthoDB" id="3527261at2759"/>
<gene>
    <name evidence="1" type="ORF">ATEIFO6365_0003003700</name>
</gene>